<evidence type="ECO:0000313" key="2">
    <source>
        <dbReference type="Proteomes" id="UP000053424"/>
    </source>
</evidence>
<organism evidence="1 2">
    <name type="scientific">Hebeloma cylindrosporum</name>
    <dbReference type="NCBI Taxonomy" id="76867"/>
    <lineage>
        <taxon>Eukaryota</taxon>
        <taxon>Fungi</taxon>
        <taxon>Dikarya</taxon>
        <taxon>Basidiomycota</taxon>
        <taxon>Agaricomycotina</taxon>
        <taxon>Agaricomycetes</taxon>
        <taxon>Agaricomycetidae</taxon>
        <taxon>Agaricales</taxon>
        <taxon>Agaricineae</taxon>
        <taxon>Hymenogastraceae</taxon>
        <taxon>Hebeloma</taxon>
    </lineage>
</organism>
<dbReference type="HOGENOM" id="CLU_2922853_0_0_1"/>
<name>A0A0C3C0E4_HEBCY</name>
<gene>
    <name evidence="1" type="ORF">M413DRAFT_448647</name>
</gene>
<reference evidence="1 2" key="1">
    <citation type="submission" date="2014-04" db="EMBL/GenBank/DDBJ databases">
        <authorList>
            <consortium name="DOE Joint Genome Institute"/>
            <person name="Kuo A."/>
            <person name="Gay G."/>
            <person name="Dore J."/>
            <person name="Kohler A."/>
            <person name="Nagy L.G."/>
            <person name="Floudas D."/>
            <person name="Copeland A."/>
            <person name="Barry K.W."/>
            <person name="Cichocki N."/>
            <person name="Veneault-Fourrey C."/>
            <person name="LaButti K."/>
            <person name="Lindquist E.A."/>
            <person name="Lipzen A."/>
            <person name="Lundell T."/>
            <person name="Morin E."/>
            <person name="Murat C."/>
            <person name="Sun H."/>
            <person name="Tunlid A."/>
            <person name="Henrissat B."/>
            <person name="Grigoriev I.V."/>
            <person name="Hibbett D.S."/>
            <person name="Martin F."/>
            <person name="Nordberg H.P."/>
            <person name="Cantor M.N."/>
            <person name="Hua S.X."/>
        </authorList>
    </citation>
    <scope>NUCLEOTIDE SEQUENCE [LARGE SCALE GENOMIC DNA]</scope>
    <source>
        <strain evidence="2">h7</strain>
    </source>
</reference>
<dbReference type="AlphaFoldDB" id="A0A0C3C0E4"/>
<proteinExistence type="predicted"/>
<dbReference type="EMBL" id="KN831799">
    <property type="protein sequence ID" value="KIM37121.1"/>
    <property type="molecule type" value="Genomic_DNA"/>
</dbReference>
<accession>A0A0C3C0E4</accession>
<dbReference type="Proteomes" id="UP000053424">
    <property type="component" value="Unassembled WGS sequence"/>
</dbReference>
<keyword evidence="2" id="KW-1185">Reference proteome</keyword>
<protein>
    <submittedName>
        <fullName evidence="1">Uncharacterized protein</fullName>
    </submittedName>
</protein>
<evidence type="ECO:0000313" key="1">
    <source>
        <dbReference type="EMBL" id="KIM37121.1"/>
    </source>
</evidence>
<reference evidence="2" key="2">
    <citation type="submission" date="2015-01" db="EMBL/GenBank/DDBJ databases">
        <title>Evolutionary Origins and Diversification of the Mycorrhizal Mutualists.</title>
        <authorList>
            <consortium name="DOE Joint Genome Institute"/>
            <consortium name="Mycorrhizal Genomics Consortium"/>
            <person name="Kohler A."/>
            <person name="Kuo A."/>
            <person name="Nagy L.G."/>
            <person name="Floudas D."/>
            <person name="Copeland A."/>
            <person name="Barry K.W."/>
            <person name="Cichocki N."/>
            <person name="Veneault-Fourrey C."/>
            <person name="LaButti K."/>
            <person name="Lindquist E.A."/>
            <person name="Lipzen A."/>
            <person name="Lundell T."/>
            <person name="Morin E."/>
            <person name="Murat C."/>
            <person name="Riley R."/>
            <person name="Ohm R."/>
            <person name="Sun H."/>
            <person name="Tunlid A."/>
            <person name="Henrissat B."/>
            <person name="Grigoriev I.V."/>
            <person name="Hibbett D.S."/>
            <person name="Martin F."/>
        </authorList>
    </citation>
    <scope>NUCLEOTIDE SEQUENCE [LARGE SCALE GENOMIC DNA]</scope>
    <source>
        <strain evidence="2">h7</strain>
    </source>
</reference>
<sequence length="61" mass="6632">MPVAHPNAEVLTIRSAGTAILVDSFRRALPISIDCSSRLRVGRAGEQKLFNPTSNLVSRQL</sequence>